<dbReference type="SUPFAM" id="SSF52151">
    <property type="entry name" value="FabD/lysophospholipase-like"/>
    <property type="match status" value="1"/>
</dbReference>
<evidence type="ECO:0000256" key="3">
    <source>
        <dbReference type="ARBA" id="ARBA00023098"/>
    </source>
</evidence>
<keyword evidence="3 4" id="KW-0443">Lipid metabolism</keyword>
<evidence type="ECO:0000256" key="1">
    <source>
        <dbReference type="ARBA" id="ARBA00022801"/>
    </source>
</evidence>
<gene>
    <name evidence="6" type="ORF">J2S14_000320</name>
</gene>
<protein>
    <submittedName>
        <fullName evidence="6">NTE family protein</fullName>
    </submittedName>
</protein>
<evidence type="ECO:0000313" key="6">
    <source>
        <dbReference type="EMBL" id="MDQ0341527.1"/>
    </source>
</evidence>
<evidence type="ECO:0000256" key="4">
    <source>
        <dbReference type="PROSITE-ProRule" id="PRU01161"/>
    </source>
</evidence>
<sequence length="265" mass="29036">MIMPKIGLALGSGGARGFAHLGVLKALKDHSIPIHMIAGSSMGALVGCFYAFGHDLEQIIKLSIAFKRKYYLDFTVPKMGFITGNRVKSLVDLFMHGKNLEDLQIPVCVIATDLRTGEKIEFTHGHIASAVRASIAIPGIFIPEKLNGRLLVDGGVADRVPVSSVKKMGANLVISSDVAGVNTDIEISTVYDVIMQSIDILQMEIGKAREIESDIMIHPPVEHFSARAFKNIEEIILAGEEETLKKIPAIKRLIQEFQLNNYEEN</sequence>
<feature type="active site" description="Nucleophile" evidence="4">
    <location>
        <position position="41"/>
    </location>
</feature>
<accession>A0ABU0CZE0</accession>
<comment type="caution">
    <text evidence="6">The sequence shown here is derived from an EMBL/GenBank/DDBJ whole genome shotgun (WGS) entry which is preliminary data.</text>
</comment>
<dbReference type="PROSITE" id="PS51635">
    <property type="entry name" value="PNPLA"/>
    <property type="match status" value="1"/>
</dbReference>
<comment type="caution">
    <text evidence="4">Lacks conserved residue(s) required for the propagation of feature annotation.</text>
</comment>
<evidence type="ECO:0000256" key="2">
    <source>
        <dbReference type="ARBA" id="ARBA00022963"/>
    </source>
</evidence>
<keyword evidence="7" id="KW-1185">Reference proteome</keyword>
<dbReference type="Gene3D" id="3.40.1090.10">
    <property type="entry name" value="Cytosolic phospholipase A2 catalytic domain"/>
    <property type="match status" value="2"/>
</dbReference>
<evidence type="ECO:0000259" key="5">
    <source>
        <dbReference type="PROSITE" id="PS51635"/>
    </source>
</evidence>
<dbReference type="InterPro" id="IPR050301">
    <property type="entry name" value="NTE"/>
</dbReference>
<name>A0ABU0CZE0_9BACI</name>
<dbReference type="PANTHER" id="PTHR14226:SF76">
    <property type="entry name" value="NTE FAMILY PROTEIN RSSA"/>
    <property type="match status" value="1"/>
</dbReference>
<reference evidence="6 7" key="1">
    <citation type="submission" date="2023-07" db="EMBL/GenBank/DDBJ databases">
        <title>Genomic Encyclopedia of Type Strains, Phase IV (KMG-IV): sequencing the most valuable type-strain genomes for metagenomic binning, comparative biology and taxonomic classification.</title>
        <authorList>
            <person name="Goeker M."/>
        </authorList>
    </citation>
    <scope>NUCLEOTIDE SEQUENCE [LARGE SCALE GENOMIC DNA]</scope>
    <source>
        <strain evidence="6 7">DSM 27848</strain>
    </source>
</reference>
<dbReference type="Pfam" id="PF01734">
    <property type="entry name" value="Patatin"/>
    <property type="match status" value="1"/>
</dbReference>
<dbReference type="EMBL" id="JAUSUO010000001">
    <property type="protein sequence ID" value="MDQ0341527.1"/>
    <property type="molecule type" value="Genomic_DNA"/>
</dbReference>
<feature type="short sequence motif" description="GXSXG" evidence="4">
    <location>
        <begin position="39"/>
        <end position="43"/>
    </location>
</feature>
<dbReference type="InterPro" id="IPR002641">
    <property type="entry name" value="PNPLA_dom"/>
</dbReference>
<dbReference type="PANTHER" id="PTHR14226">
    <property type="entry name" value="NEUROPATHY TARGET ESTERASE/SWISS CHEESE D.MELANOGASTER"/>
    <property type="match status" value="1"/>
</dbReference>
<dbReference type="Proteomes" id="UP001232343">
    <property type="component" value="Unassembled WGS sequence"/>
</dbReference>
<keyword evidence="2 4" id="KW-0442">Lipid degradation</keyword>
<proteinExistence type="predicted"/>
<organism evidence="6 7">
    <name type="scientific">Lederbergia wuyishanensis</name>
    <dbReference type="NCBI Taxonomy" id="1347903"/>
    <lineage>
        <taxon>Bacteria</taxon>
        <taxon>Bacillati</taxon>
        <taxon>Bacillota</taxon>
        <taxon>Bacilli</taxon>
        <taxon>Bacillales</taxon>
        <taxon>Bacillaceae</taxon>
        <taxon>Lederbergia</taxon>
    </lineage>
</organism>
<keyword evidence="1 4" id="KW-0378">Hydrolase</keyword>
<dbReference type="InterPro" id="IPR016035">
    <property type="entry name" value="Acyl_Trfase/lysoPLipase"/>
</dbReference>
<evidence type="ECO:0000313" key="7">
    <source>
        <dbReference type="Proteomes" id="UP001232343"/>
    </source>
</evidence>
<feature type="domain" description="PNPLA" evidence="5">
    <location>
        <begin position="8"/>
        <end position="166"/>
    </location>
</feature>
<feature type="active site" description="Proton acceptor" evidence="4">
    <location>
        <position position="153"/>
    </location>
</feature>
<feature type="short sequence motif" description="DGA/G" evidence="4">
    <location>
        <begin position="153"/>
        <end position="155"/>
    </location>
</feature>